<proteinExistence type="inferred from homology"/>
<keyword evidence="10" id="KW-0479">Metal-binding</keyword>
<evidence type="ECO:0000256" key="3">
    <source>
        <dbReference type="ARBA" id="ARBA00022692"/>
    </source>
</evidence>
<feature type="transmembrane region" description="Helical" evidence="10">
    <location>
        <begin position="96"/>
        <end position="121"/>
    </location>
</feature>
<keyword evidence="10" id="KW-0813">Transport</keyword>
<keyword evidence="4 10" id="KW-1133">Transmembrane helix</keyword>
<feature type="binding site" evidence="10">
    <location>
        <position position="76"/>
    </location>
    <ligand>
        <name>Na(+)</name>
        <dbReference type="ChEBI" id="CHEBI:29101"/>
        <note>structural</note>
    </ligand>
</feature>
<dbReference type="Proteomes" id="UP001316184">
    <property type="component" value="Chromosome"/>
</dbReference>
<dbReference type="InterPro" id="IPR003691">
    <property type="entry name" value="FluC"/>
</dbReference>
<dbReference type="RefSeq" id="WP_232399517.1">
    <property type="nucleotide sequence ID" value="NZ_CP102173.1"/>
</dbReference>
<evidence type="ECO:0000256" key="5">
    <source>
        <dbReference type="ARBA" id="ARBA00023136"/>
    </source>
</evidence>
<gene>
    <name evidence="10" type="primary">fluC</name>
    <name evidence="10" type="synonym">crcB</name>
    <name evidence="11" type="ORF">NQV15_09160</name>
</gene>
<name>A0ABY5MBG2_9ACTN</name>
<comment type="catalytic activity">
    <reaction evidence="8">
        <text>fluoride(in) = fluoride(out)</text>
        <dbReference type="Rhea" id="RHEA:76159"/>
        <dbReference type="ChEBI" id="CHEBI:17051"/>
    </reaction>
    <physiologicalReaction direction="left-to-right" evidence="8">
        <dbReference type="Rhea" id="RHEA:76160"/>
    </physiologicalReaction>
</comment>
<evidence type="ECO:0000313" key="11">
    <source>
        <dbReference type="EMBL" id="UUP15465.1"/>
    </source>
</evidence>
<feature type="transmembrane region" description="Helical" evidence="10">
    <location>
        <begin position="6"/>
        <end position="23"/>
    </location>
</feature>
<keyword evidence="12" id="KW-1185">Reference proteome</keyword>
<keyword evidence="10" id="KW-0406">Ion transport</keyword>
<evidence type="ECO:0000313" key="12">
    <source>
        <dbReference type="Proteomes" id="UP001316184"/>
    </source>
</evidence>
<sequence>MTPLNFVLLTVMGGVGAGTRYAVDGYLRPRITHGFQWTTTIINALGSLVLGFLTGLTFEHLQATDASIVIGTGLLGGYTTFSTASYETVQLIEKRAYGHAFVSGIVMLVLCVALAAAGVWLGDSL</sequence>
<keyword evidence="10" id="KW-0915">Sodium</keyword>
<feature type="transmembrane region" description="Helical" evidence="10">
    <location>
        <begin position="66"/>
        <end position="84"/>
    </location>
</feature>
<comment type="subcellular location">
    <subcellularLocation>
        <location evidence="1 10">Cell membrane</location>
        <topology evidence="1 10">Multi-pass membrane protein</topology>
    </subcellularLocation>
</comment>
<evidence type="ECO:0000256" key="7">
    <source>
        <dbReference type="ARBA" id="ARBA00035120"/>
    </source>
</evidence>
<organism evidence="11 12">
    <name type="scientific">Aeromicrobium wangtongii</name>
    <dbReference type="NCBI Taxonomy" id="2969247"/>
    <lineage>
        <taxon>Bacteria</taxon>
        <taxon>Bacillati</taxon>
        <taxon>Actinomycetota</taxon>
        <taxon>Actinomycetes</taxon>
        <taxon>Propionibacteriales</taxon>
        <taxon>Nocardioidaceae</taxon>
        <taxon>Aeromicrobium</taxon>
    </lineage>
</organism>
<comment type="function">
    <text evidence="9 10">Fluoride-specific ion channel. Important for reducing fluoride concentration in the cell, thus reducing its toxicity.</text>
</comment>
<dbReference type="Pfam" id="PF02537">
    <property type="entry name" value="CRCB"/>
    <property type="match status" value="1"/>
</dbReference>
<keyword evidence="3 10" id="KW-0812">Transmembrane</keyword>
<accession>A0ABY5MBG2</accession>
<evidence type="ECO:0000256" key="10">
    <source>
        <dbReference type="HAMAP-Rule" id="MF_00454"/>
    </source>
</evidence>
<evidence type="ECO:0000256" key="8">
    <source>
        <dbReference type="ARBA" id="ARBA00035585"/>
    </source>
</evidence>
<dbReference type="EMBL" id="CP102173">
    <property type="protein sequence ID" value="UUP15465.1"/>
    <property type="molecule type" value="Genomic_DNA"/>
</dbReference>
<keyword evidence="6 10" id="KW-0407">Ion channel</keyword>
<comment type="similarity">
    <text evidence="7 10">Belongs to the fluoride channel Fluc/FEX (TC 1.A.43) family.</text>
</comment>
<feature type="binding site" evidence="10">
    <location>
        <position position="79"/>
    </location>
    <ligand>
        <name>Na(+)</name>
        <dbReference type="ChEBI" id="CHEBI:29101"/>
        <note>structural</note>
    </ligand>
</feature>
<evidence type="ECO:0000256" key="4">
    <source>
        <dbReference type="ARBA" id="ARBA00022989"/>
    </source>
</evidence>
<protein>
    <recommendedName>
        <fullName evidence="10">Fluoride-specific ion channel FluC</fullName>
    </recommendedName>
</protein>
<feature type="transmembrane region" description="Helical" evidence="10">
    <location>
        <begin position="35"/>
        <end position="54"/>
    </location>
</feature>
<comment type="activity regulation">
    <text evidence="10">Na(+) is not transported, but it plays an essential structural role and its presence is essential for fluoride channel function.</text>
</comment>
<dbReference type="HAMAP" id="MF_00454">
    <property type="entry name" value="FluC"/>
    <property type="match status" value="1"/>
</dbReference>
<keyword evidence="2 10" id="KW-1003">Cell membrane</keyword>
<dbReference type="PANTHER" id="PTHR28259:SF1">
    <property type="entry name" value="FLUORIDE EXPORT PROTEIN 1-RELATED"/>
    <property type="match status" value="1"/>
</dbReference>
<evidence type="ECO:0000256" key="9">
    <source>
        <dbReference type="ARBA" id="ARBA00049940"/>
    </source>
</evidence>
<evidence type="ECO:0000256" key="1">
    <source>
        <dbReference type="ARBA" id="ARBA00004651"/>
    </source>
</evidence>
<evidence type="ECO:0000256" key="6">
    <source>
        <dbReference type="ARBA" id="ARBA00023303"/>
    </source>
</evidence>
<reference evidence="11 12" key="1">
    <citation type="submission" date="2022-08" db="EMBL/GenBank/DDBJ databases">
        <title>novel species in genus Aeromicrobium.</title>
        <authorList>
            <person name="Ye L."/>
        </authorList>
    </citation>
    <scope>NUCLEOTIDE SEQUENCE [LARGE SCALE GENOMIC DNA]</scope>
    <source>
        <strain evidence="12">zg-Y1379</strain>
    </source>
</reference>
<evidence type="ECO:0000256" key="2">
    <source>
        <dbReference type="ARBA" id="ARBA00022475"/>
    </source>
</evidence>
<dbReference type="PANTHER" id="PTHR28259">
    <property type="entry name" value="FLUORIDE EXPORT PROTEIN 1-RELATED"/>
    <property type="match status" value="1"/>
</dbReference>
<keyword evidence="5 10" id="KW-0472">Membrane</keyword>